<organism evidence="1 2">
    <name type="scientific">Chionoecetes opilio</name>
    <name type="common">Atlantic snow crab</name>
    <name type="synonym">Cancer opilio</name>
    <dbReference type="NCBI Taxonomy" id="41210"/>
    <lineage>
        <taxon>Eukaryota</taxon>
        <taxon>Metazoa</taxon>
        <taxon>Ecdysozoa</taxon>
        <taxon>Arthropoda</taxon>
        <taxon>Crustacea</taxon>
        <taxon>Multicrustacea</taxon>
        <taxon>Malacostraca</taxon>
        <taxon>Eumalacostraca</taxon>
        <taxon>Eucarida</taxon>
        <taxon>Decapoda</taxon>
        <taxon>Pleocyemata</taxon>
        <taxon>Brachyura</taxon>
        <taxon>Eubrachyura</taxon>
        <taxon>Majoidea</taxon>
        <taxon>Majidae</taxon>
        <taxon>Chionoecetes</taxon>
    </lineage>
</organism>
<accession>A0A8J4YAU3</accession>
<keyword evidence="2" id="KW-1185">Reference proteome</keyword>
<dbReference type="OrthoDB" id="6513151at2759"/>
<dbReference type="AlphaFoldDB" id="A0A8J4YAU3"/>
<protein>
    <submittedName>
        <fullName evidence="1">Uncharacterized protein</fullName>
    </submittedName>
</protein>
<evidence type="ECO:0000313" key="1">
    <source>
        <dbReference type="EMBL" id="KAG0723852.1"/>
    </source>
</evidence>
<sequence>MSMSVESTPNNLPIPKIPSCLQQRTFTKGLISCAEAMKLDGHQRAAHVCLWAPQEGRSPFGVLRAAVMCQHFHYHRVVVGVSHSQLLTLNVGGGVHPSRQHAVIRLTCAFLRKTGQLQRL</sequence>
<evidence type="ECO:0000313" key="2">
    <source>
        <dbReference type="Proteomes" id="UP000770661"/>
    </source>
</evidence>
<reference evidence="1" key="1">
    <citation type="submission" date="2020-07" db="EMBL/GenBank/DDBJ databases">
        <title>The High-quality genome of the commercially important snow crab, Chionoecetes opilio.</title>
        <authorList>
            <person name="Jeong J.-H."/>
            <person name="Ryu S."/>
        </authorList>
    </citation>
    <scope>NUCLEOTIDE SEQUENCE</scope>
    <source>
        <strain evidence="1">MADBK_172401_WGS</strain>
        <tissue evidence="1">Digestive gland</tissue>
    </source>
</reference>
<gene>
    <name evidence="1" type="ORF">GWK47_041845</name>
</gene>
<dbReference type="EMBL" id="JACEEZ010007652">
    <property type="protein sequence ID" value="KAG0723852.1"/>
    <property type="molecule type" value="Genomic_DNA"/>
</dbReference>
<proteinExistence type="predicted"/>
<dbReference type="Proteomes" id="UP000770661">
    <property type="component" value="Unassembled WGS sequence"/>
</dbReference>
<name>A0A8J4YAU3_CHIOP</name>
<comment type="caution">
    <text evidence="1">The sequence shown here is derived from an EMBL/GenBank/DDBJ whole genome shotgun (WGS) entry which is preliminary data.</text>
</comment>